<comment type="caution">
    <text evidence="2">The sequence shown here is derived from an EMBL/GenBank/DDBJ whole genome shotgun (WGS) entry which is preliminary data.</text>
</comment>
<evidence type="ECO:0000313" key="2">
    <source>
        <dbReference type="EMBL" id="KAJ8928702.1"/>
    </source>
</evidence>
<feature type="region of interest" description="Disordered" evidence="1">
    <location>
        <begin position="175"/>
        <end position="198"/>
    </location>
</feature>
<evidence type="ECO:0000313" key="3">
    <source>
        <dbReference type="Proteomes" id="UP001162156"/>
    </source>
</evidence>
<sequence length="336" mass="38748">MQPLDLGVFGPFKARCKTAFNDFMAMHPVQSIRIDNIPNLITTPYLLSYTPLNIINSLKKTGIWPINKLTFDDEDFSAAFVTDRLQPEPSTGINNNGNETGEPLQTIPNEENSLPSHSRMQPKINMISNVIIYKTTINIDTYSIVEYCLNEVIEAVLNLTLHKNSTLNQLSVSPYSIRPLPKAPSRKTNKKSRLEKSRIFTSTPEKIRVEELEEIRRKKLQTTRIPKRTELQKLKCQKGINKVIPKRKLKDKSNKIKKNKKRIESSPSDTELKSDIDKYNSDIDVNIGVEESDTNEPLDLLDDRTLEKRDYILFNFPMKKTIRYYIGEIQEIQDYS</sequence>
<gene>
    <name evidence="2" type="ORF">NQ314_018712</name>
</gene>
<name>A0AAV8WR16_9CUCU</name>
<accession>A0AAV8WR16</accession>
<protein>
    <submittedName>
        <fullName evidence="2">Uncharacterized protein</fullName>
    </submittedName>
</protein>
<keyword evidence="3" id="KW-1185">Reference proteome</keyword>
<reference evidence="2" key="1">
    <citation type="journal article" date="2023" name="Insect Mol. Biol.">
        <title>Genome sequencing provides insights into the evolution of gene families encoding plant cell wall-degrading enzymes in longhorned beetles.</title>
        <authorList>
            <person name="Shin N.R."/>
            <person name="Okamura Y."/>
            <person name="Kirsch R."/>
            <person name="Pauchet Y."/>
        </authorList>
    </citation>
    <scope>NUCLEOTIDE SEQUENCE</scope>
    <source>
        <strain evidence="2">RBIC_L_NR</strain>
    </source>
</reference>
<feature type="region of interest" description="Disordered" evidence="1">
    <location>
        <begin position="253"/>
        <end position="273"/>
    </location>
</feature>
<dbReference type="AlphaFoldDB" id="A0AAV8WR16"/>
<dbReference type="EMBL" id="JANEYF010005296">
    <property type="protein sequence ID" value="KAJ8928702.1"/>
    <property type="molecule type" value="Genomic_DNA"/>
</dbReference>
<organism evidence="2 3">
    <name type="scientific">Rhamnusium bicolor</name>
    <dbReference type="NCBI Taxonomy" id="1586634"/>
    <lineage>
        <taxon>Eukaryota</taxon>
        <taxon>Metazoa</taxon>
        <taxon>Ecdysozoa</taxon>
        <taxon>Arthropoda</taxon>
        <taxon>Hexapoda</taxon>
        <taxon>Insecta</taxon>
        <taxon>Pterygota</taxon>
        <taxon>Neoptera</taxon>
        <taxon>Endopterygota</taxon>
        <taxon>Coleoptera</taxon>
        <taxon>Polyphaga</taxon>
        <taxon>Cucujiformia</taxon>
        <taxon>Chrysomeloidea</taxon>
        <taxon>Cerambycidae</taxon>
        <taxon>Lepturinae</taxon>
        <taxon>Rhagiini</taxon>
        <taxon>Rhamnusium</taxon>
    </lineage>
</organism>
<dbReference type="Proteomes" id="UP001162156">
    <property type="component" value="Unassembled WGS sequence"/>
</dbReference>
<proteinExistence type="predicted"/>
<evidence type="ECO:0000256" key="1">
    <source>
        <dbReference type="SAM" id="MobiDB-lite"/>
    </source>
</evidence>